<evidence type="ECO:0000256" key="7">
    <source>
        <dbReference type="ARBA" id="ARBA00022723"/>
    </source>
</evidence>
<evidence type="ECO:0000256" key="5">
    <source>
        <dbReference type="ARBA" id="ARBA00022617"/>
    </source>
</evidence>
<dbReference type="GO" id="GO:0005506">
    <property type="term" value="F:iron ion binding"/>
    <property type="evidence" value="ECO:0007669"/>
    <property type="project" value="InterPro"/>
</dbReference>
<dbReference type="InterPro" id="IPR017972">
    <property type="entry name" value="Cyt_P450_CS"/>
</dbReference>
<dbReference type="InterPro" id="IPR036396">
    <property type="entry name" value="Cyt_P450_sf"/>
</dbReference>
<dbReference type="GO" id="GO:0004497">
    <property type="term" value="F:monooxygenase activity"/>
    <property type="evidence" value="ECO:0007669"/>
    <property type="project" value="UniProtKB-KW"/>
</dbReference>
<comment type="similarity">
    <text evidence="4 14">Belongs to the cytochrome P450 family.</text>
</comment>
<dbReference type="PANTHER" id="PTHR46300:SF7">
    <property type="entry name" value="P450, PUTATIVE (EUROFUNG)-RELATED"/>
    <property type="match status" value="1"/>
</dbReference>
<keyword evidence="10 13" id="KW-0408">Iron</keyword>
<keyword evidence="11 14" id="KW-0503">Monooxygenase</keyword>
<dbReference type="PROSITE" id="PS00086">
    <property type="entry name" value="CYTOCHROME_P450"/>
    <property type="match status" value="1"/>
</dbReference>
<name>A0AAD5V9J0_9APHY</name>
<evidence type="ECO:0000256" key="3">
    <source>
        <dbReference type="ARBA" id="ARBA00005179"/>
    </source>
</evidence>
<evidence type="ECO:0000256" key="2">
    <source>
        <dbReference type="ARBA" id="ARBA00004167"/>
    </source>
</evidence>
<comment type="caution">
    <text evidence="15">The sequence shown here is derived from an EMBL/GenBank/DDBJ whole genome shotgun (WGS) entry which is preliminary data.</text>
</comment>
<keyword evidence="16" id="KW-1185">Reference proteome</keyword>
<accession>A0AAD5V9J0</accession>
<dbReference type="EMBL" id="JANAWD010000138">
    <property type="protein sequence ID" value="KAJ3485903.1"/>
    <property type="molecule type" value="Genomic_DNA"/>
</dbReference>
<dbReference type="AlphaFoldDB" id="A0AAD5V9J0"/>
<dbReference type="InterPro" id="IPR002401">
    <property type="entry name" value="Cyt_P450_E_grp-I"/>
</dbReference>
<keyword evidence="6" id="KW-0812">Transmembrane</keyword>
<dbReference type="GO" id="GO:0016020">
    <property type="term" value="C:membrane"/>
    <property type="evidence" value="ECO:0007669"/>
    <property type="project" value="UniProtKB-SubCell"/>
</dbReference>
<evidence type="ECO:0000256" key="13">
    <source>
        <dbReference type="PIRSR" id="PIRSR602401-1"/>
    </source>
</evidence>
<dbReference type="SUPFAM" id="SSF48264">
    <property type="entry name" value="Cytochrome P450"/>
    <property type="match status" value="1"/>
</dbReference>
<keyword evidence="5 13" id="KW-0349">Heme</keyword>
<evidence type="ECO:0000313" key="15">
    <source>
        <dbReference type="EMBL" id="KAJ3485903.1"/>
    </source>
</evidence>
<evidence type="ECO:0000256" key="14">
    <source>
        <dbReference type="RuleBase" id="RU000461"/>
    </source>
</evidence>
<dbReference type="Gene3D" id="1.10.630.10">
    <property type="entry name" value="Cytochrome P450"/>
    <property type="match status" value="2"/>
</dbReference>
<dbReference type="Pfam" id="PF00067">
    <property type="entry name" value="p450"/>
    <property type="match status" value="2"/>
</dbReference>
<evidence type="ECO:0000256" key="12">
    <source>
        <dbReference type="ARBA" id="ARBA00023136"/>
    </source>
</evidence>
<dbReference type="InterPro" id="IPR050364">
    <property type="entry name" value="Cytochrome_P450_fung"/>
</dbReference>
<keyword evidence="7 13" id="KW-0479">Metal-binding</keyword>
<evidence type="ECO:0000256" key="6">
    <source>
        <dbReference type="ARBA" id="ARBA00022692"/>
    </source>
</evidence>
<comment type="subcellular location">
    <subcellularLocation>
        <location evidence="2">Membrane</location>
        <topology evidence="2">Single-pass membrane protein</topology>
    </subcellularLocation>
</comment>
<evidence type="ECO:0000313" key="16">
    <source>
        <dbReference type="Proteomes" id="UP001212997"/>
    </source>
</evidence>
<dbReference type="Proteomes" id="UP001212997">
    <property type="component" value="Unassembled WGS sequence"/>
</dbReference>
<feature type="binding site" description="axial binding residue" evidence="13">
    <location>
        <position position="408"/>
    </location>
    <ligand>
        <name>heme</name>
        <dbReference type="ChEBI" id="CHEBI:30413"/>
    </ligand>
    <ligandPart>
        <name>Fe</name>
        <dbReference type="ChEBI" id="CHEBI:18248"/>
    </ligandPart>
</feature>
<comment type="pathway">
    <text evidence="3">Secondary metabolite biosynthesis.</text>
</comment>
<reference evidence="15" key="1">
    <citation type="submission" date="2022-07" db="EMBL/GenBank/DDBJ databases">
        <title>Genome Sequence of Physisporinus lineatus.</title>
        <authorList>
            <person name="Buettner E."/>
        </authorList>
    </citation>
    <scope>NUCLEOTIDE SEQUENCE</scope>
    <source>
        <strain evidence="15">VT162</strain>
    </source>
</reference>
<sequence length="558" mass="63176">MITTVSSVILVTVVLAFWFRLRKPRLPHPPSPPAHPILGNLKALPKEYNEDAYRKLAEKYGGIVYLNIMGKPTVIINSEKVANDLLDKRSVIYSDRPPLPFHHMTGLANTLTFLPYGTEFLKTRKMVQDQLTRKKCTLFEDIELAQRNILLQNLLASPANFATHVKMFAFSVVLKITYGHNMVSGDEFLKNSDVLEKMIGEAGGAGQVLLDFIPILRHVPPWFPGAWFSKFAHRIRPLIEELKEYGVDLVERNVSSGNAQVSFASLHLEDLNSEERKSKEELERLKWASFTFWTAGGGTTWSSLEGFFLAMVLHPEAQTKAQKELDTVLGHGELPGFEDRDNLPYLNCSLILQKRSLLRHIDLSRHMLTREDIYHRPSTFLPERFLPKPDGFEEPLPSAVFGFGRRICPGRWLAQSEMWIAIASILSMFDIRPIQNERGEDVLPPPEFHVSLTRCGHFTFDCDLLLFAEKVPFCEANRNHSNAVLCPGRIKQRHNFANSKSPRILATSLPLFLVTSSVDGVISLISSRFPEVHDGFLEAARADAQQIPMEHAQVSFDL</sequence>
<dbReference type="InterPro" id="IPR001128">
    <property type="entry name" value="Cyt_P450"/>
</dbReference>
<evidence type="ECO:0000256" key="8">
    <source>
        <dbReference type="ARBA" id="ARBA00022989"/>
    </source>
</evidence>
<dbReference type="PRINTS" id="PR00463">
    <property type="entry name" value="EP450I"/>
</dbReference>
<evidence type="ECO:0000256" key="9">
    <source>
        <dbReference type="ARBA" id="ARBA00023002"/>
    </source>
</evidence>
<proteinExistence type="inferred from homology"/>
<keyword evidence="9 14" id="KW-0560">Oxidoreductase</keyword>
<keyword evidence="8" id="KW-1133">Transmembrane helix</keyword>
<comment type="cofactor">
    <cofactor evidence="1 13">
        <name>heme</name>
        <dbReference type="ChEBI" id="CHEBI:30413"/>
    </cofactor>
</comment>
<evidence type="ECO:0000256" key="4">
    <source>
        <dbReference type="ARBA" id="ARBA00010617"/>
    </source>
</evidence>
<keyword evidence="12" id="KW-0472">Membrane</keyword>
<dbReference type="PANTHER" id="PTHR46300">
    <property type="entry name" value="P450, PUTATIVE (EUROFUNG)-RELATED-RELATED"/>
    <property type="match status" value="1"/>
</dbReference>
<dbReference type="GO" id="GO:0020037">
    <property type="term" value="F:heme binding"/>
    <property type="evidence" value="ECO:0007669"/>
    <property type="project" value="InterPro"/>
</dbReference>
<evidence type="ECO:0008006" key="17">
    <source>
        <dbReference type="Google" id="ProtNLM"/>
    </source>
</evidence>
<evidence type="ECO:0000256" key="1">
    <source>
        <dbReference type="ARBA" id="ARBA00001971"/>
    </source>
</evidence>
<dbReference type="GO" id="GO:0016705">
    <property type="term" value="F:oxidoreductase activity, acting on paired donors, with incorporation or reduction of molecular oxygen"/>
    <property type="evidence" value="ECO:0007669"/>
    <property type="project" value="InterPro"/>
</dbReference>
<evidence type="ECO:0000256" key="10">
    <source>
        <dbReference type="ARBA" id="ARBA00023004"/>
    </source>
</evidence>
<protein>
    <recommendedName>
        <fullName evidence="17">Cytochrome P450</fullName>
    </recommendedName>
</protein>
<evidence type="ECO:0000256" key="11">
    <source>
        <dbReference type="ARBA" id="ARBA00023033"/>
    </source>
</evidence>
<organism evidence="15 16">
    <name type="scientific">Meripilus lineatus</name>
    <dbReference type="NCBI Taxonomy" id="2056292"/>
    <lineage>
        <taxon>Eukaryota</taxon>
        <taxon>Fungi</taxon>
        <taxon>Dikarya</taxon>
        <taxon>Basidiomycota</taxon>
        <taxon>Agaricomycotina</taxon>
        <taxon>Agaricomycetes</taxon>
        <taxon>Polyporales</taxon>
        <taxon>Meripilaceae</taxon>
        <taxon>Meripilus</taxon>
    </lineage>
</organism>
<gene>
    <name evidence="15" type="ORF">NLI96_g4620</name>
</gene>